<accession>A0AA36N6N5</accession>
<keyword evidence="2" id="KW-1133">Transmembrane helix</keyword>
<keyword evidence="4" id="KW-1185">Reference proteome</keyword>
<name>A0AA36N6N5_9DINO</name>
<gene>
    <name evidence="3" type="ORF">EVOR1521_LOCUS20500</name>
</gene>
<comment type="caution">
    <text evidence="3">The sequence shown here is derived from an EMBL/GenBank/DDBJ whole genome shotgun (WGS) entry which is preliminary data.</text>
</comment>
<evidence type="ECO:0000313" key="4">
    <source>
        <dbReference type="Proteomes" id="UP001178507"/>
    </source>
</evidence>
<proteinExistence type="predicted"/>
<reference evidence="3" key="1">
    <citation type="submission" date="2023-08" db="EMBL/GenBank/DDBJ databases">
        <authorList>
            <person name="Chen Y."/>
            <person name="Shah S."/>
            <person name="Dougan E. K."/>
            <person name="Thang M."/>
            <person name="Chan C."/>
        </authorList>
    </citation>
    <scope>NUCLEOTIDE SEQUENCE</scope>
</reference>
<dbReference type="AlphaFoldDB" id="A0AA36N6N5"/>
<evidence type="ECO:0000256" key="1">
    <source>
        <dbReference type="SAM" id="MobiDB-lite"/>
    </source>
</evidence>
<protein>
    <recommendedName>
        <fullName evidence="5">Transmembrane protein</fullName>
    </recommendedName>
</protein>
<feature type="transmembrane region" description="Helical" evidence="2">
    <location>
        <begin position="121"/>
        <end position="141"/>
    </location>
</feature>
<dbReference type="EMBL" id="CAUJNA010003223">
    <property type="protein sequence ID" value="CAJ1396232.1"/>
    <property type="molecule type" value="Genomic_DNA"/>
</dbReference>
<keyword evidence="2" id="KW-0812">Transmembrane</keyword>
<feature type="region of interest" description="Disordered" evidence="1">
    <location>
        <begin position="21"/>
        <end position="41"/>
    </location>
</feature>
<organism evidence="3 4">
    <name type="scientific">Effrenium voratum</name>
    <dbReference type="NCBI Taxonomy" id="2562239"/>
    <lineage>
        <taxon>Eukaryota</taxon>
        <taxon>Sar</taxon>
        <taxon>Alveolata</taxon>
        <taxon>Dinophyceae</taxon>
        <taxon>Suessiales</taxon>
        <taxon>Symbiodiniaceae</taxon>
        <taxon>Effrenium</taxon>
    </lineage>
</organism>
<feature type="transmembrane region" description="Helical" evidence="2">
    <location>
        <begin position="87"/>
        <end position="109"/>
    </location>
</feature>
<dbReference type="Proteomes" id="UP001178507">
    <property type="component" value="Unassembled WGS sequence"/>
</dbReference>
<sequence length="258" mass="27742">MRIFGKSWSCGNCAASEQSQEAAPSPQHYSSSKEPAAHAPRPRLQEAAMNAARTEEAIFEVVAPSDVADPGCAARGAINIQVQESSAYVKVLCVLGAVALVLLSSLGALLSMADREHTLEVILSAWVWLVFAWLYAAVICFSELRPRCPNCTESHPVGIFQAAPLLASQVGRSCFHFAVAFQCLLFRPLFLSIPCCLCMCATGTLLLVDTKFRCGACGPSEARNGTQSQKPVIQVFRAQAPKPSSFMPRLALPDLNGR</sequence>
<evidence type="ECO:0000256" key="2">
    <source>
        <dbReference type="SAM" id="Phobius"/>
    </source>
</evidence>
<evidence type="ECO:0000313" key="3">
    <source>
        <dbReference type="EMBL" id="CAJ1396232.1"/>
    </source>
</evidence>
<evidence type="ECO:0008006" key="5">
    <source>
        <dbReference type="Google" id="ProtNLM"/>
    </source>
</evidence>
<keyword evidence="2" id="KW-0472">Membrane</keyword>